<evidence type="ECO:0000256" key="8">
    <source>
        <dbReference type="ARBA" id="ARBA00022976"/>
    </source>
</evidence>
<dbReference type="OrthoDB" id="10061257at2759"/>
<comment type="similarity">
    <text evidence="3">Belongs to the RITA family.</text>
</comment>
<dbReference type="GeneID" id="110979513"/>
<evidence type="ECO:0000256" key="12">
    <source>
        <dbReference type="SAM" id="MobiDB-lite"/>
    </source>
</evidence>
<evidence type="ECO:0000256" key="9">
    <source>
        <dbReference type="ARBA" id="ARBA00023242"/>
    </source>
</evidence>
<accession>A0A8B7YHD7</accession>
<proteinExistence type="inferred from homology"/>
<dbReference type="Proteomes" id="UP000694845">
    <property type="component" value="Unplaced"/>
</dbReference>
<keyword evidence="9" id="KW-0539">Nucleus</keyword>
<keyword evidence="7" id="KW-0524">Neurogenesis</keyword>
<keyword evidence="8" id="KW-0914">Notch signaling pathway</keyword>
<evidence type="ECO:0000256" key="4">
    <source>
        <dbReference type="ARBA" id="ARBA00011667"/>
    </source>
</evidence>
<reference evidence="14 15" key="1">
    <citation type="submission" date="2025-04" db="UniProtKB">
        <authorList>
            <consortium name="RefSeq"/>
        </authorList>
    </citation>
    <scope>IDENTIFICATION</scope>
</reference>
<keyword evidence="6" id="KW-0963">Cytoplasm</keyword>
<dbReference type="PANTHER" id="PTHR34917">
    <property type="entry name" value="RBPJ-INTERACTING AND TUBULIN-ASSOCIATED PROTEIN 1"/>
    <property type="match status" value="1"/>
</dbReference>
<dbReference type="GO" id="GO:0045746">
    <property type="term" value="P:negative regulation of Notch signaling pathway"/>
    <property type="evidence" value="ECO:0007669"/>
    <property type="project" value="TreeGrafter"/>
</dbReference>
<name>A0A8B7YHD7_ACAPL</name>
<dbReference type="PANTHER" id="PTHR34917:SF1">
    <property type="entry name" value="RBPJ-INTERACTING AND TUBULIN-ASSOCIATED PROTEIN 1"/>
    <property type="match status" value="1"/>
</dbReference>
<gene>
    <name evidence="14 15 16 17" type="primary">LOC110979513</name>
</gene>
<evidence type="ECO:0000256" key="3">
    <source>
        <dbReference type="ARBA" id="ARBA00010906"/>
    </source>
</evidence>
<evidence type="ECO:0000313" key="16">
    <source>
        <dbReference type="RefSeq" id="XP_022091052.1"/>
    </source>
</evidence>
<dbReference type="KEGG" id="aplc:110979513"/>
<dbReference type="OMA" id="PWEKPED"/>
<evidence type="ECO:0000256" key="11">
    <source>
        <dbReference type="ARBA" id="ARBA00031318"/>
    </source>
</evidence>
<dbReference type="GO" id="GO:0005737">
    <property type="term" value="C:cytoplasm"/>
    <property type="evidence" value="ECO:0007669"/>
    <property type="project" value="UniProtKB-SubCell"/>
</dbReference>
<evidence type="ECO:0000256" key="5">
    <source>
        <dbReference type="ARBA" id="ARBA00014447"/>
    </source>
</evidence>
<comment type="subunit">
    <text evidence="4">Interacts with RBPJ/RBPSUH.</text>
</comment>
<dbReference type="GO" id="GO:0007219">
    <property type="term" value="P:Notch signaling pathway"/>
    <property type="evidence" value="ECO:0007669"/>
    <property type="project" value="UniProtKB-KW"/>
</dbReference>
<comment type="function">
    <text evidence="10">Tubulin-binding protein that acts as a negative regulator of Notch signaling pathway. Shuttles between the cytoplasm and the nucleus and mediates the nuclear export of RBPJ/RBPSUH, thereby preventing the interaction between RBPJ/RBPSUH and NICD product of Notch proteins (Notch intracellular domain), leading to down-regulate Notch-mediated transcription. May play a role in neurogenesis.</text>
</comment>
<dbReference type="RefSeq" id="XP_022091050.1">
    <property type="nucleotide sequence ID" value="XM_022235358.1"/>
</dbReference>
<evidence type="ECO:0000313" key="17">
    <source>
        <dbReference type="RefSeq" id="XP_022091053.1"/>
    </source>
</evidence>
<evidence type="ECO:0000256" key="1">
    <source>
        <dbReference type="ARBA" id="ARBA00004123"/>
    </source>
</evidence>
<feature type="compositionally biased region" description="Polar residues" evidence="12">
    <location>
        <begin position="41"/>
        <end position="54"/>
    </location>
</feature>
<evidence type="ECO:0000313" key="13">
    <source>
        <dbReference type="Proteomes" id="UP000694845"/>
    </source>
</evidence>
<protein>
    <recommendedName>
        <fullName evidence="5">RBPJ-interacting and tubulin-associated protein 1</fullName>
    </recommendedName>
    <alternativeName>
        <fullName evidence="11">RBPJ-interacting and tubulin-associated protein</fullName>
    </alternativeName>
</protein>
<dbReference type="RefSeq" id="XP_022091052.1">
    <property type="nucleotide sequence ID" value="XM_022235360.1"/>
</dbReference>
<evidence type="ECO:0000313" key="15">
    <source>
        <dbReference type="RefSeq" id="XP_022091051.1"/>
    </source>
</evidence>
<evidence type="ECO:0000256" key="6">
    <source>
        <dbReference type="ARBA" id="ARBA00022490"/>
    </source>
</evidence>
<dbReference type="RefSeq" id="XP_022091053.1">
    <property type="nucleotide sequence ID" value="XM_022235361.1"/>
</dbReference>
<feature type="compositionally biased region" description="Basic residues" evidence="12">
    <location>
        <begin position="31"/>
        <end position="40"/>
    </location>
</feature>
<evidence type="ECO:0000256" key="7">
    <source>
        <dbReference type="ARBA" id="ARBA00022902"/>
    </source>
</evidence>
<dbReference type="GO" id="GO:0051168">
    <property type="term" value="P:nuclear export"/>
    <property type="evidence" value="ECO:0007669"/>
    <property type="project" value="InterPro"/>
</dbReference>
<evidence type="ECO:0000313" key="14">
    <source>
        <dbReference type="RefSeq" id="XP_022091050.1"/>
    </source>
</evidence>
<comment type="subcellular location">
    <subcellularLocation>
        <location evidence="2">Cytoplasm</location>
    </subcellularLocation>
    <subcellularLocation>
        <location evidence="1">Nucleus</location>
    </subcellularLocation>
</comment>
<feature type="compositionally biased region" description="Basic and acidic residues" evidence="12">
    <location>
        <begin position="81"/>
        <end position="94"/>
    </location>
</feature>
<dbReference type="GO" id="GO:0005634">
    <property type="term" value="C:nucleus"/>
    <property type="evidence" value="ECO:0007669"/>
    <property type="project" value="UniProtKB-SubCell"/>
</dbReference>
<sequence length="212" mass="23177">MTSFSSRPDSGRATSLSVAGETMHTNTPLHKTNKSYKYRKVSNSGSAEETLFTSQRERYLQSRNSPLNARPRSVGGSEWMVHGERNEMPSELPKRSPSGTPPIKPPLVSASGAPRTRSRLYKSSPSYIDESLFGPKLQEPDFPAPWEKPEDLRRGPLLTWSPPVPGSLCCTPRSTPPSRPPSAAGVGSRPGSATGDRRKGSQPPMPKKPVWK</sequence>
<dbReference type="GO" id="GO:0015631">
    <property type="term" value="F:tubulin binding"/>
    <property type="evidence" value="ECO:0007669"/>
    <property type="project" value="InterPro"/>
</dbReference>
<dbReference type="AlphaFoldDB" id="A0A8B7YHD7"/>
<feature type="compositionally biased region" description="Pro residues" evidence="12">
    <location>
        <begin position="203"/>
        <end position="212"/>
    </location>
</feature>
<evidence type="ECO:0000256" key="10">
    <source>
        <dbReference type="ARBA" id="ARBA00024957"/>
    </source>
</evidence>
<dbReference type="RefSeq" id="XP_022091051.1">
    <property type="nucleotide sequence ID" value="XM_022235359.1"/>
</dbReference>
<feature type="region of interest" description="Disordered" evidence="12">
    <location>
        <begin position="1"/>
        <end position="212"/>
    </location>
</feature>
<keyword evidence="13" id="KW-1185">Reference proteome</keyword>
<organism evidence="13 15">
    <name type="scientific">Acanthaster planci</name>
    <name type="common">Crown-of-thorns starfish</name>
    <dbReference type="NCBI Taxonomy" id="133434"/>
    <lineage>
        <taxon>Eukaryota</taxon>
        <taxon>Metazoa</taxon>
        <taxon>Echinodermata</taxon>
        <taxon>Eleutherozoa</taxon>
        <taxon>Asterozoa</taxon>
        <taxon>Asteroidea</taxon>
        <taxon>Valvatacea</taxon>
        <taxon>Valvatida</taxon>
        <taxon>Acanthasteridae</taxon>
        <taxon>Acanthaster</taxon>
    </lineage>
</organism>
<dbReference type="GO" id="GO:0007399">
    <property type="term" value="P:nervous system development"/>
    <property type="evidence" value="ECO:0007669"/>
    <property type="project" value="UniProtKB-KW"/>
</dbReference>
<dbReference type="InterPro" id="IPR031418">
    <property type="entry name" value="RITA1"/>
</dbReference>
<evidence type="ECO:0000256" key="2">
    <source>
        <dbReference type="ARBA" id="ARBA00004496"/>
    </source>
</evidence>
<feature type="compositionally biased region" description="Polar residues" evidence="12">
    <location>
        <begin position="1"/>
        <end position="30"/>
    </location>
</feature>